<proteinExistence type="inferred from homology"/>
<organism evidence="3 4">
    <name type="scientific">Nocardioides daedukensis</name>
    <dbReference type="NCBI Taxonomy" id="634462"/>
    <lineage>
        <taxon>Bacteria</taxon>
        <taxon>Bacillati</taxon>
        <taxon>Actinomycetota</taxon>
        <taxon>Actinomycetes</taxon>
        <taxon>Propionibacteriales</taxon>
        <taxon>Nocardioidaceae</taxon>
        <taxon>Nocardioides</taxon>
    </lineage>
</organism>
<evidence type="ECO:0000313" key="4">
    <source>
        <dbReference type="Proteomes" id="UP000540656"/>
    </source>
</evidence>
<dbReference type="InterPro" id="IPR050902">
    <property type="entry name" value="ABC_Transporter_SBP"/>
</dbReference>
<dbReference type="Pfam" id="PF01497">
    <property type="entry name" value="Peripla_BP_2"/>
    <property type="match status" value="1"/>
</dbReference>
<protein>
    <submittedName>
        <fullName evidence="3">Iron complex transport system substrate-binding protein</fullName>
    </submittedName>
</protein>
<dbReference type="PROSITE" id="PS50983">
    <property type="entry name" value="FE_B12_PBP"/>
    <property type="match status" value="1"/>
</dbReference>
<dbReference type="RefSeq" id="WP_179501420.1">
    <property type="nucleotide sequence ID" value="NZ_JACCAA010000001.1"/>
</dbReference>
<keyword evidence="4" id="KW-1185">Reference proteome</keyword>
<dbReference type="InterPro" id="IPR002491">
    <property type="entry name" value="ABC_transptr_periplasmic_BD"/>
</dbReference>
<evidence type="ECO:0000256" key="1">
    <source>
        <dbReference type="ARBA" id="ARBA00008814"/>
    </source>
</evidence>
<reference evidence="3 4" key="1">
    <citation type="submission" date="2020-07" db="EMBL/GenBank/DDBJ databases">
        <title>Sequencing the genomes of 1000 actinobacteria strains.</title>
        <authorList>
            <person name="Klenk H.-P."/>
        </authorList>
    </citation>
    <scope>NUCLEOTIDE SEQUENCE [LARGE SCALE GENOMIC DNA]</scope>
    <source>
        <strain evidence="3 4">DSM 23819</strain>
    </source>
</reference>
<dbReference type="SUPFAM" id="SSF53807">
    <property type="entry name" value="Helical backbone' metal receptor"/>
    <property type="match status" value="1"/>
</dbReference>
<dbReference type="PANTHER" id="PTHR30535:SF34">
    <property type="entry name" value="MOLYBDATE-BINDING PROTEIN MOLA"/>
    <property type="match status" value="1"/>
</dbReference>
<dbReference type="EMBL" id="JACCAA010000001">
    <property type="protein sequence ID" value="NYG58242.1"/>
    <property type="molecule type" value="Genomic_DNA"/>
</dbReference>
<dbReference type="Gene3D" id="3.40.50.1980">
    <property type="entry name" value="Nitrogenase molybdenum iron protein domain"/>
    <property type="match status" value="2"/>
</dbReference>
<feature type="domain" description="Fe/B12 periplasmic-binding" evidence="2">
    <location>
        <begin position="57"/>
        <end position="330"/>
    </location>
</feature>
<name>A0A7Y9UPG8_9ACTN</name>
<comment type="caution">
    <text evidence="3">The sequence shown here is derived from an EMBL/GenBank/DDBJ whole genome shotgun (WGS) entry which is preliminary data.</text>
</comment>
<dbReference type="AlphaFoldDB" id="A0A7Y9UPG8"/>
<dbReference type="Proteomes" id="UP000540656">
    <property type="component" value="Unassembled WGS sequence"/>
</dbReference>
<comment type="similarity">
    <text evidence="1">Belongs to the bacterial solute-binding protein 8 family.</text>
</comment>
<sequence>MSQPLRTVVALTSLCLALSGCGLVKDDDSASVKGDGYYPVTVENCGASVTIRSEPERLVLLKNSDVPILDALGVLDRTVAKAGAFPSGYYDDVTAAALEEVPSLTSKSDASGHLQISKEVVIGAEPDLVFGEVENLSRETLREVRIDLLENPGLCGEGLTDPGFDDVHAQIALLGKVFNREAEATRAVARMEAEVSALEGRAANMPARTAAVLYPTIAGGTTYAYGARSMAHPQLEAAGFENVFASQRERVFEVSMETLLAKNPDVLILLHPNGDPKKVEQAVTDLPGANTLTAVRNGDVMTQLFNYTEPPSPLAVAGLEKIIERFGEDR</sequence>
<dbReference type="PROSITE" id="PS51257">
    <property type="entry name" value="PROKAR_LIPOPROTEIN"/>
    <property type="match status" value="1"/>
</dbReference>
<evidence type="ECO:0000259" key="2">
    <source>
        <dbReference type="PROSITE" id="PS50983"/>
    </source>
</evidence>
<evidence type="ECO:0000313" key="3">
    <source>
        <dbReference type="EMBL" id="NYG58242.1"/>
    </source>
</evidence>
<gene>
    <name evidence="3" type="ORF">BJ980_001165</name>
</gene>
<accession>A0A7Y9UPG8</accession>
<dbReference type="PANTHER" id="PTHR30535">
    <property type="entry name" value="VITAMIN B12-BINDING PROTEIN"/>
    <property type="match status" value="1"/>
</dbReference>